<feature type="domain" description="DUF2157" evidence="2">
    <location>
        <begin position="33"/>
        <end position="170"/>
    </location>
</feature>
<dbReference type="InterPro" id="IPR018677">
    <property type="entry name" value="DUF2157"/>
</dbReference>
<feature type="transmembrane region" description="Helical" evidence="1">
    <location>
        <begin position="401"/>
        <end position="419"/>
    </location>
</feature>
<name>A0AAW5R3X3_9HYPH</name>
<feature type="transmembrane region" description="Helical" evidence="1">
    <location>
        <begin position="338"/>
        <end position="359"/>
    </location>
</feature>
<feature type="transmembrane region" description="Helical" evidence="1">
    <location>
        <begin position="61"/>
        <end position="81"/>
    </location>
</feature>
<evidence type="ECO:0000256" key="1">
    <source>
        <dbReference type="SAM" id="Phobius"/>
    </source>
</evidence>
<sequence length="458" mass="48267">MQSFARKSRNSLGGNTVMLDALYKRRLEADLRTWRERGWVTQESAQAILDTVKVDGGPRTAIVIGFLGAILIAFAAIAFVAANWSEIARPLRLAILVGGMAVCYGSAVLFDRARHPWFSDAAIFAGAALFGAAIMLVAQSYHISGDYPDALLMWGAGAFFAAVLGPSRAALALALVVLGLWSWYEMIEFGWIVHWPFLIPLALMAVVVGAWAWRPGMHLVVLALSGWIVVVVFQLADTTDLTFATAVGLCTAAALAMFGTGRIVTARADWAKTGQFGAVLSTYGLFGFLALLILLQFALRDGPTPDIGDERMALIAAVVVAAIGSLLLAAAASGLRGIALDAAVPILAAVGAAGLTLAAANSTDFANSLTLQVLLGILVIAASVWAAAYGTRRHSRSAATFGLLAFAGEVLYLYFVTFGTLLDTALFFLVGGLLLIGLAAILVRLQRRLSPPTQGEPA</sequence>
<feature type="transmembrane region" description="Helical" evidence="1">
    <location>
        <begin position="276"/>
        <end position="299"/>
    </location>
</feature>
<feature type="transmembrane region" description="Helical" evidence="1">
    <location>
        <begin position="242"/>
        <end position="264"/>
    </location>
</feature>
<organism evidence="3 4">
    <name type="scientific">Microbaculum marinisediminis</name>
    <dbReference type="NCBI Taxonomy" id="2931392"/>
    <lineage>
        <taxon>Bacteria</taxon>
        <taxon>Pseudomonadati</taxon>
        <taxon>Pseudomonadota</taxon>
        <taxon>Alphaproteobacteria</taxon>
        <taxon>Hyphomicrobiales</taxon>
        <taxon>Tepidamorphaceae</taxon>
        <taxon>Microbaculum</taxon>
    </lineage>
</organism>
<evidence type="ECO:0000313" key="3">
    <source>
        <dbReference type="EMBL" id="MCT8974927.1"/>
    </source>
</evidence>
<keyword evidence="1" id="KW-0472">Membrane</keyword>
<proteinExistence type="predicted"/>
<dbReference type="AlphaFoldDB" id="A0AAW5R3X3"/>
<gene>
    <name evidence="3" type="ORF">MUB46_23970</name>
</gene>
<comment type="caution">
    <text evidence="3">The sequence shown here is derived from an EMBL/GenBank/DDBJ whole genome shotgun (WGS) entry which is preliminary data.</text>
</comment>
<keyword evidence="4" id="KW-1185">Reference proteome</keyword>
<keyword evidence="1" id="KW-1133">Transmembrane helix</keyword>
<feature type="transmembrane region" description="Helical" evidence="1">
    <location>
        <begin position="116"/>
        <end position="138"/>
    </location>
</feature>
<feature type="transmembrane region" description="Helical" evidence="1">
    <location>
        <begin position="371"/>
        <end position="389"/>
    </location>
</feature>
<feature type="transmembrane region" description="Helical" evidence="1">
    <location>
        <begin position="150"/>
        <end position="183"/>
    </location>
</feature>
<feature type="transmembrane region" description="Helical" evidence="1">
    <location>
        <begin position="311"/>
        <end position="331"/>
    </location>
</feature>
<feature type="transmembrane region" description="Helical" evidence="1">
    <location>
        <begin position="93"/>
        <end position="110"/>
    </location>
</feature>
<feature type="transmembrane region" description="Helical" evidence="1">
    <location>
        <begin position="425"/>
        <end position="445"/>
    </location>
</feature>
<accession>A0AAW5R3X3</accession>
<dbReference type="EMBL" id="JALIDZ010000019">
    <property type="protein sequence ID" value="MCT8974927.1"/>
    <property type="molecule type" value="Genomic_DNA"/>
</dbReference>
<reference evidence="3 4" key="1">
    <citation type="submission" date="2022-04" db="EMBL/GenBank/DDBJ databases">
        <authorList>
            <person name="Ye Y.-Q."/>
            <person name="Du Z.-J."/>
        </authorList>
    </citation>
    <scope>NUCLEOTIDE SEQUENCE [LARGE SCALE GENOMIC DNA]</scope>
    <source>
        <strain evidence="3 4">A6E488</strain>
    </source>
</reference>
<keyword evidence="1" id="KW-0812">Transmembrane</keyword>
<dbReference type="Proteomes" id="UP001320898">
    <property type="component" value="Unassembled WGS sequence"/>
</dbReference>
<evidence type="ECO:0000259" key="2">
    <source>
        <dbReference type="Pfam" id="PF09925"/>
    </source>
</evidence>
<dbReference type="RefSeq" id="WP_261618515.1">
    <property type="nucleotide sequence ID" value="NZ_JALIDZ010000019.1"/>
</dbReference>
<evidence type="ECO:0000313" key="4">
    <source>
        <dbReference type="Proteomes" id="UP001320898"/>
    </source>
</evidence>
<protein>
    <submittedName>
        <fullName evidence="3">DUF2157 domain-containing protein</fullName>
    </submittedName>
</protein>
<feature type="transmembrane region" description="Helical" evidence="1">
    <location>
        <begin position="189"/>
        <end position="212"/>
    </location>
</feature>
<dbReference type="Pfam" id="PF09925">
    <property type="entry name" value="DUF2157"/>
    <property type="match status" value="1"/>
</dbReference>